<dbReference type="Proteomes" id="UP001433071">
    <property type="component" value="Unassembled WGS sequence"/>
</dbReference>
<name>A0ABV1YUD9_9HYPH</name>
<dbReference type="SUPFAM" id="SSF55073">
    <property type="entry name" value="Nucleotide cyclase"/>
    <property type="match status" value="1"/>
</dbReference>
<dbReference type="InterPro" id="IPR029787">
    <property type="entry name" value="Nucleotide_cyclase"/>
</dbReference>
<evidence type="ECO:0000256" key="7">
    <source>
        <dbReference type="RuleBase" id="RU000405"/>
    </source>
</evidence>
<dbReference type="PROSITE" id="PS50125">
    <property type="entry name" value="GUANYLATE_CYCLASE_2"/>
    <property type="match status" value="1"/>
</dbReference>
<sequence>MSSSDVTGSSSPAGWGLAAKLFTTLVLLGAIAVMVTGALGYFRARDALEKAVFDQLTAARQSKTRQVETYFRTIEAELRLLATSKMVVDATREFRTAVDQLDRAGAPPDLRQKVGDWYAENFIPGMTRTLGREPALSDYLPVDGAPYYLQYHYIVDNPNPAERRNLLDDAGDGSEYSRLHAIYHPLMRAAATTVGFFDFMIADPKSGRLIYTVEKQVDFTTSLQLGPYRRTNVAAAVARCSQIAGPSAICLEDFASYAPSGGAPIAFMAAPVIAQGVVIGVLVAKLSNDEIDNVVTGNRRWRQEGFGDTGGAYLVGPDYLARSGPRAFYENRDSFFADLKSVGASDEEIAVIQRYGTPVLHQRIDTKASRAALAGVEGTGEIIGYRGVPTLASWGPLAISDVKWALVAKVDSAEAFAPIAELRRDLLLVGGLAMLVVAATAAWLSRALLGPLRDLTAGVKRFSAGDYATSVPVRTRDEIGELCSAFNGMVEDLHQKNVMIENKNRENEQLLLNVLPAPIANRLRAGEERIADGFAEVTVAFADLVGFTALTSEMPPHDVVMFLNGLFTRFDVAANDLGIEKIKTVGDSYMAVCGLPVPVANHAERMVRMAIRMVHITREHAMEHNVSMKLRVGVNSGPVVAGVIGKSKYIYDLWGDTVNLASRMESGGVPDSVQVTRPVYEQLKDQFIFEPRGAIEVKGKGKVEAWVLRF</sequence>
<protein>
    <submittedName>
        <fullName evidence="11">HAMP domain-containing protein</fullName>
    </submittedName>
</protein>
<dbReference type="RefSeq" id="WP_352556292.1">
    <property type="nucleotide sequence ID" value="NZ_JAMYQB010000002.1"/>
</dbReference>
<proteinExistence type="inferred from homology"/>
<feature type="transmembrane region" description="Helical" evidence="8">
    <location>
        <begin position="426"/>
        <end position="444"/>
    </location>
</feature>
<evidence type="ECO:0000259" key="10">
    <source>
        <dbReference type="PROSITE" id="PS50885"/>
    </source>
</evidence>
<evidence type="ECO:0000256" key="4">
    <source>
        <dbReference type="ARBA" id="ARBA00022989"/>
    </source>
</evidence>
<dbReference type="Gene3D" id="3.30.70.1230">
    <property type="entry name" value="Nucleotide cyclase"/>
    <property type="match status" value="1"/>
</dbReference>
<dbReference type="InterPro" id="IPR050401">
    <property type="entry name" value="Cyclic_nucleotide_synthase"/>
</dbReference>
<comment type="similarity">
    <text evidence="7">Belongs to the adenylyl cyclase class-4/guanylyl cyclase family.</text>
</comment>
<evidence type="ECO:0000313" key="12">
    <source>
        <dbReference type="Proteomes" id="UP001433071"/>
    </source>
</evidence>
<comment type="subcellular location">
    <subcellularLocation>
        <location evidence="1">Membrane</location>
    </subcellularLocation>
</comment>
<feature type="transmembrane region" description="Helical" evidence="8">
    <location>
        <begin position="20"/>
        <end position="42"/>
    </location>
</feature>
<keyword evidence="4 8" id="KW-1133">Transmembrane helix</keyword>
<evidence type="ECO:0000256" key="3">
    <source>
        <dbReference type="ARBA" id="ARBA00022741"/>
    </source>
</evidence>
<dbReference type="PROSITE" id="PS00452">
    <property type="entry name" value="GUANYLATE_CYCLASE_1"/>
    <property type="match status" value="1"/>
</dbReference>
<dbReference type="SMART" id="SM00044">
    <property type="entry name" value="CYCc"/>
    <property type="match status" value="1"/>
</dbReference>
<dbReference type="CDD" id="cd07302">
    <property type="entry name" value="CHD"/>
    <property type="match status" value="1"/>
</dbReference>
<evidence type="ECO:0000256" key="6">
    <source>
        <dbReference type="ARBA" id="ARBA00023239"/>
    </source>
</evidence>
<keyword evidence="12" id="KW-1185">Reference proteome</keyword>
<dbReference type="SMART" id="SM00304">
    <property type="entry name" value="HAMP"/>
    <property type="match status" value="1"/>
</dbReference>
<dbReference type="InterPro" id="IPR003660">
    <property type="entry name" value="HAMP_dom"/>
</dbReference>
<keyword evidence="6 7" id="KW-0456">Lyase</keyword>
<dbReference type="PROSITE" id="PS50885">
    <property type="entry name" value="HAMP"/>
    <property type="match status" value="1"/>
</dbReference>
<evidence type="ECO:0000256" key="2">
    <source>
        <dbReference type="ARBA" id="ARBA00022692"/>
    </source>
</evidence>
<reference evidence="11 12" key="1">
    <citation type="journal article" date="2024" name="Proc. Natl. Acad. Sci. U.S.A.">
        <title>The evolutionary genomics of adaptation to stress in wild rhizobium bacteria.</title>
        <authorList>
            <person name="Kehlet-Delgado H."/>
            <person name="Montoya A.P."/>
            <person name="Jensen K.T."/>
            <person name="Wendlandt C.E."/>
            <person name="Dexheimer C."/>
            <person name="Roberts M."/>
            <person name="Torres Martinez L."/>
            <person name="Friesen M.L."/>
            <person name="Griffitts J.S."/>
            <person name="Porter S.S."/>
        </authorList>
    </citation>
    <scope>NUCLEOTIDE SEQUENCE [LARGE SCALE GENOMIC DNA]</scope>
    <source>
        <strain evidence="11 12">M0641</strain>
    </source>
</reference>
<dbReference type="SUPFAM" id="SSF158472">
    <property type="entry name" value="HAMP domain-like"/>
    <property type="match status" value="1"/>
</dbReference>
<dbReference type="EMBL" id="JAMYQB010000002">
    <property type="protein sequence ID" value="MER9403114.1"/>
    <property type="molecule type" value="Genomic_DNA"/>
</dbReference>
<dbReference type="Pfam" id="PF00211">
    <property type="entry name" value="Guanylate_cyc"/>
    <property type="match status" value="1"/>
</dbReference>
<evidence type="ECO:0000313" key="11">
    <source>
        <dbReference type="EMBL" id="MER9403114.1"/>
    </source>
</evidence>
<evidence type="ECO:0000256" key="5">
    <source>
        <dbReference type="ARBA" id="ARBA00023136"/>
    </source>
</evidence>
<evidence type="ECO:0000256" key="8">
    <source>
        <dbReference type="SAM" id="Phobius"/>
    </source>
</evidence>
<comment type="caution">
    <text evidence="11">The sequence shown here is derived from an EMBL/GenBank/DDBJ whole genome shotgun (WGS) entry which is preliminary data.</text>
</comment>
<dbReference type="InterPro" id="IPR001054">
    <property type="entry name" value="A/G_cyclase"/>
</dbReference>
<dbReference type="PANTHER" id="PTHR11920">
    <property type="entry name" value="GUANYLYL CYCLASE"/>
    <property type="match status" value="1"/>
</dbReference>
<keyword evidence="2 8" id="KW-0812">Transmembrane</keyword>
<gene>
    <name evidence="11" type="ORF">NKI36_03530</name>
</gene>
<organism evidence="11 12">
    <name type="scientific">Mesorhizobium caraganae</name>
    <dbReference type="NCBI Taxonomy" id="483206"/>
    <lineage>
        <taxon>Bacteria</taxon>
        <taxon>Pseudomonadati</taxon>
        <taxon>Pseudomonadota</taxon>
        <taxon>Alphaproteobacteria</taxon>
        <taxon>Hyphomicrobiales</taxon>
        <taxon>Phyllobacteriaceae</taxon>
        <taxon>Mesorhizobium</taxon>
    </lineage>
</organism>
<dbReference type="PANTHER" id="PTHR11920:SF335">
    <property type="entry name" value="GUANYLATE CYCLASE"/>
    <property type="match status" value="1"/>
</dbReference>
<evidence type="ECO:0000256" key="1">
    <source>
        <dbReference type="ARBA" id="ARBA00004370"/>
    </source>
</evidence>
<feature type="domain" description="Guanylate cyclase" evidence="9">
    <location>
        <begin position="538"/>
        <end position="665"/>
    </location>
</feature>
<accession>A0ABV1YUD9</accession>
<dbReference type="Pfam" id="PF00672">
    <property type="entry name" value="HAMP"/>
    <property type="match status" value="1"/>
</dbReference>
<dbReference type="CDD" id="cd06225">
    <property type="entry name" value="HAMP"/>
    <property type="match status" value="1"/>
</dbReference>
<keyword evidence="5 8" id="KW-0472">Membrane</keyword>
<dbReference type="InterPro" id="IPR018297">
    <property type="entry name" value="A/G_cyclase_CS"/>
</dbReference>
<dbReference type="Gene3D" id="1.10.8.500">
    <property type="entry name" value="HAMP domain in histidine kinase"/>
    <property type="match status" value="1"/>
</dbReference>
<keyword evidence="3" id="KW-0547">Nucleotide-binding</keyword>
<evidence type="ECO:0000259" key="9">
    <source>
        <dbReference type="PROSITE" id="PS50125"/>
    </source>
</evidence>
<dbReference type="Gene3D" id="3.30.450.20">
    <property type="entry name" value="PAS domain"/>
    <property type="match status" value="1"/>
</dbReference>
<feature type="domain" description="HAMP" evidence="10">
    <location>
        <begin position="446"/>
        <end position="498"/>
    </location>
</feature>